<reference evidence="2" key="1">
    <citation type="journal article" date="2019" name="Environ. Microbiol.">
        <title>Fungal ecological strategies reflected in gene transcription - a case study of two litter decomposers.</title>
        <authorList>
            <person name="Barbi F."/>
            <person name="Kohler A."/>
            <person name="Barry K."/>
            <person name="Baskaran P."/>
            <person name="Daum C."/>
            <person name="Fauchery L."/>
            <person name="Ihrmark K."/>
            <person name="Kuo A."/>
            <person name="LaButti K."/>
            <person name="Lipzen A."/>
            <person name="Morin E."/>
            <person name="Grigoriev I.V."/>
            <person name="Henrissat B."/>
            <person name="Lindahl B."/>
            <person name="Martin F."/>
        </authorList>
    </citation>
    <scope>NUCLEOTIDE SEQUENCE</scope>
    <source>
        <strain evidence="2">JB14</strain>
    </source>
</reference>
<keyword evidence="1" id="KW-0812">Transmembrane</keyword>
<gene>
    <name evidence="2" type="ORF">BT96DRAFT_107717</name>
</gene>
<proteinExistence type="predicted"/>
<name>A0A6A4I6G9_9AGAR</name>
<sequence length="68" mass="8065">MIFSAWTRGLIRTSRPRPRGVLLTIIMAFNYQACPSFLSTCTVFSFYRDYLRRRPNSASRQRVSWTRT</sequence>
<keyword evidence="1" id="KW-0472">Membrane</keyword>
<evidence type="ECO:0000313" key="3">
    <source>
        <dbReference type="Proteomes" id="UP000799118"/>
    </source>
</evidence>
<feature type="transmembrane region" description="Helical" evidence="1">
    <location>
        <begin position="21"/>
        <end position="47"/>
    </location>
</feature>
<keyword evidence="1" id="KW-1133">Transmembrane helix</keyword>
<dbReference type="EMBL" id="ML769395">
    <property type="protein sequence ID" value="KAE9407582.1"/>
    <property type="molecule type" value="Genomic_DNA"/>
</dbReference>
<keyword evidence="3" id="KW-1185">Reference proteome</keyword>
<dbReference type="Proteomes" id="UP000799118">
    <property type="component" value="Unassembled WGS sequence"/>
</dbReference>
<organism evidence="2 3">
    <name type="scientific">Gymnopus androsaceus JB14</name>
    <dbReference type="NCBI Taxonomy" id="1447944"/>
    <lineage>
        <taxon>Eukaryota</taxon>
        <taxon>Fungi</taxon>
        <taxon>Dikarya</taxon>
        <taxon>Basidiomycota</taxon>
        <taxon>Agaricomycotina</taxon>
        <taxon>Agaricomycetes</taxon>
        <taxon>Agaricomycetidae</taxon>
        <taxon>Agaricales</taxon>
        <taxon>Marasmiineae</taxon>
        <taxon>Omphalotaceae</taxon>
        <taxon>Gymnopus</taxon>
    </lineage>
</organism>
<evidence type="ECO:0000313" key="2">
    <source>
        <dbReference type="EMBL" id="KAE9407582.1"/>
    </source>
</evidence>
<dbReference type="AlphaFoldDB" id="A0A6A4I6G9"/>
<protein>
    <submittedName>
        <fullName evidence="2">Uncharacterized protein</fullName>
    </submittedName>
</protein>
<evidence type="ECO:0000256" key="1">
    <source>
        <dbReference type="SAM" id="Phobius"/>
    </source>
</evidence>
<accession>A0A6A4I6G9</accession>